<gene>
    <name evidence="3" type="ORF">DN062_12590</name>
</gene>
<evidence type="ECO:0000313" key="3">
    <source>
        <dbReference type="EMBL" id="RAU17523.1"/>
    </source>
</evidence>
<keyword evidence="1" id="KW-0175">Coiled coil</keyword>
<proteinExistence type="predicted"/>
<dbReference type="Proteomes" id="UP000250744">
    <property type="component" value="Unassembled WGS sequence"/>
</dbReference>
<dbReference type="OrthoDB" id="6104586at2"/>
<keyword evidence="4" id="KW-1185">Reference proteome</keyword>
<evidence type="ECO:0000313" key="4">
    <source>
        <dbReference type="Proteomes" id="UP000250744"/>
    </source>
</evidence>
<feature type="chain" id="PRO_5016710751" description="ABC transporter substrate-binding protein" evidence="2">
    <location>
        <begin position="23"/>
        <end position="256"/>
    </location>
</feature>
<keyword evidence="2" id="KW-0732">Signal</keyword>
<reference evidence="3 4" key="1">
    <citation type="submission" date="2018-06" db="EMBL/GenBank/DDBJ databases">
        <title>Nitrincola tibetense sp. nov., isolated from Lake XuguoCo on Tibetan Plateau.</title>
        <authorList>
            <person name="Xing P."/>
        </authorList>
    </citation>
    <scope>NUCLEOTIDE SEQUENCE [LARGE SCALE GENOMIC DNA]</scope>
    <source>
        <strain evidence="4">xg18</strain>
    </source>
</reference>
<evidence type="ECO:0000256" key="2">
    <source>
        <dbReference type="SAM" id="SignalP"/>
    </source>
</evidence>
<name>A0A364NKC1_9GAMM</name>
<feature type="coiled-coil region" evidence="1">
    <location>
        <begin position="154"/>
        <end position="181"/>
    </location>
</feature>
<comment type="caution">
    <text evidence="3">The sequence shown here is derived from an EMBL/GenBank/DDBJ whole genome shotgun (WGS) entry which is preliminary data.</text>
</comment>
<dbReference type="SUPFAM" id="SSF53807">
    <property type="entry name" value="Helical backbone' metal receptor"/>
    <property type="match status" value="1"/>
</dbReference>
<dbReference type="EMBL" id="QKRX01000009">
    <property type="protein sequence ID" value="RAU17523.1"/>
    <property type="molecule type" value="Genomic_DNA"/>
</dbReference>
<accession>A0A364NKC1</accession>
<protein>
    <recommendedName>
        <fullName evidence="5">ABC transporter substrate-binding protein</fullName>
    </recommendedName>
</protein>
<dbReference type="AlphaFoldDB" id="A0A364NKC1"/>
<evidence type="ECO:0000256" key="1">
    <source>
        <dbReference type="SAM" id="Coils"/>
    </source>
</evidence>
<sequence length="256" mass="28227">MKCVKHLCVGVLLCGVAAVCQSASVVTVAPITFALSQSLLQSTDIETLYLPPERLPMNRIAGWLARADQASLPVADAVLTIESVVPTLSLYPLLRQSSIRTIPIDAAYELSPGGAKVSLRPETDEDFFWLDSNNLTVMVNISARDLSRVWPESAANIEEQRRKLQREIQKMTFAVDQLLLEQDISTLAVTDERLLPLAMSLSLPLVAADQADLLLSLSQQESDHQKIWVVDPLIRKTDGLEGWLKDQQASLEKALL</sequence>
<feature type="signal peptide" evidence="2">
    <location>
        <begin position="1"/>
        <end position="22"/>
    </location>
</feature>
<dbReference type="RefSeq" id="WP_112159677.1">
    <property type="nucleotide sequence ID" value="NZ_QKRX01000009.1"/>
</dbReference>
<organism evidence="3 4">
    <name type="scientific">Nitrincola tibetensis</name>
    <dbReference type="NCBI Taxonomy" id="2219697"/>
    <lineage>
        <taxon>Bacteria</taxon>
        <taxon>Pseudomonadati</taxon>
        <taxon>Pseudomonadota</taxon>
        <taxon>Gammaproteobacteria</taxon>
        <taxon>Oceanospirillales</taxon>
        <taxon>Oceanospirillaceae</taxon>
        <taxon>Nitrincola</taxon>
    </lineage>
</organism>
<evidence type="ECO:0008006" key="5">
    <source>
        <dbReference type="Google" id="ProtNLM"/>
    </source>
</evidence>